<dbReference type="PANTHER" id="PTHR47326">
    <property type="entry name" value="TRANSPOSABLE ELEMENT TC3 TRANSPOSASE-LIKE PROTEIN"/>
    <property type="match status" value="1"/>
</dbReference>
<dbReference type="GO" id="GO:0003676">
    <property type="term" value="F:nucleic acid binding"/>
    <property type="evidence" value="ECO:0007669"/>
    <property type="project" value="InterPro"/>
</dbReference>
<gene>
    <name evidence="1" type="ORF">BDFB_003179</name>
</gene>
<proteinExistence type="predicted"/>
<accession>A0A482VLP1</accession>
<evidence type="ECO:0000313" key="2">
    <source>
        <dbReference type="Proteomes" id="UP000292052"/>
    </source>
</evidence>
<keyword evidence="2" id="KW-1185">Reference proteome</keyword>
<comment type="caution">
    <text evidence="1">The sequence shown here is derived from an EMBL/GenBank/DDBJ whole genome shotgun (WGS) entry which is preliminary data.</text>
</comment>
<evidence type="ECO:0000313" key="1">
    <source>
        <dbReference type="EMBL" id="RZC33604.1"/>
    </source>
</evidence>
<dbReference type="PANTHER" id="PTHR47326:SF1">
    <property type="entry name" value="HTH PSQ-TYPE DOMAIN-CONTAINING PROTEIN"/>
    <property type="match status" value="1"/>
</dbReference>
<dbReference type="OrthoDB" id="6766291at2759"/>
<name>A0A482VLP1_ASBVE</name>
<organism evidence="1 2">
    <name type="scientific">Asbolus verrucosus</name>
    <name type="common">Desert ironclad beetle</name>
    <dbReference type="NCBI Taxonomy" id="1661398"/>
    <lineage>
        <taxon>Eukaryota</taxon>
        <taxon>Metazoa</taxon>
        <taxon>Ecdysozoa</taxon>
        <taxon>Arthropoda</taxon>
        <taxon>Hexapoda</taxon>
        <taxon>Insecta</taxon>
        <taxon>Pterygota</taxon>
        <taxon>Neoptera</taxon>
        <taxon>Endopterygota</taxon>
        <taxon>Coleoptera</taxon>
        <taxon>Polyphaga</taxon>
        <taxon>Cucujiformia</taxon>
        <taxon>Tenebrionidae</taxon>
        <taxon>Pimeliinae</taxon>
        <taxon>Asbolus</taxon>
    </lineage>
</organism>
<dbReference type="Gene3D" id="3.30.420.10">
    <property type="entry name" value="Ribonuclease H-like superfamily/Ribonuclease H"/>
    <property type="match status" value="1"/>
</dbReference>
<dbReference type="EMBL" id="QDEB01087545">
    <property type="protein sequence ID" value="RZC33604.1"/>
    <property type="molecule type" value="Genomic_DNA"/>
</dbReference>
<dbReference type="Proteomes" id="UP000292052">
    <property type="component" value="Unassembled WGS sequence"/>
</dbReference>
<dbReference type="AlphaFoldDB" id="A0A482VLP1"/>
<dbReference type="InterPro" id="IPR036397">
    <property type="entry name" value="RNaseH_sf"/>
</dbReference>
<reference evidence="1 2" key="1">
    <citation type="submission" date="2017-03" db="EMBL/GenBank/DDBJ databases">
        <title>Genome of the blue death feigning beetle - Asbolus verrucosus.</title>
        <authorList>
            <person name="Rider S.D."/>
        </authorList>
    </citation>
    <scope>NUCLEOTIDE SEQUENCE [LARGE SCALE GENOMIC DNA]</scope>
    <source>
        <strain evidence="1">Butters</strain>
        <tissue evidence="1">Head and leg muscle</tissue>
    </source>
</reference>
<protein>
    <submittedName>
        <fullName evidence="1">Uncharacterized protein</fullName>
    </submittedName>
</protein>
<sequence>MWFIHEGAGPHTHISVRRYLNRKYPGRWIGRRARYENTPIWSARSPELNLLDFYFWEIYEKHNLCNTYYFL</sequence>